<dbReference type="PROSITE" id="PS51257">
    <property type="entry name" value="PROKAR_LIPOPROTEIN"/>
    <property type="match status" value="1"/>
</dbReference>
<evidence type="ECO:0000256" key="4">
    <source>
        <dbReference type="SAM" id="SignalP"/>
    </source>
</evidence>
<evidence type="ECO:0000256" key="2">
    <source>
        <dbReference type="ARBA" id="ARBA00010742"/>
    </source>
</evidence>
<evidence type="ECO:0000259" key="5">
    <source>
        <dbReference type="Pfam" id="PF09084"/>
    </source>
</evidence>
<dbReference type="PANTHER" id="PTHR30024:SF47">
    <property type="entry name" value="TAURINE-BINDING PERIPLASMIC PROTEIN"/>
    <property type="match status" value="1"/>
</dbReference>
<feature type="signal peptide" evidence="4">
    <location>
        <begin position="1"/>
        <end position="26"/>
    </location>
</feature>
<dbReference type="EMBL" id="FSQT01000001">
    <property type="protein sequence ID" value="SIM59084.1"/>
    <property type="molecule type" value="Genomic_DNA"/>
</dbReference>
<evidence type="ECO:0000313" key="6">
    <source>
        <dbReference type="EMBL" id="SIM59084.1"/>
    </source>
</evidence>
<dbReference type="STRING" id="709881.SAMN04489832_0847"/>
<evidence type="ECO:0000313" key="7">
    <source>
        <dbReference type="Proteomes" id="UP000185124"/>
    </source>
</evidence>
<keyword evidence="3 4" id="KW-0732">Signal</keyword>
<name>A0A1N5UE44_9ACTN</name>
<gene>
    <name evidence="6" type="ORF">SAMN04489832_0847</name>
</gene>
<keyword evidence="7" id="KW-1185">Reference proteome</keyword>
<dbReference type="AlphaFoldDB" id="A0A1N5UE44"/>
<dbReference type="Proteomes" id="UP000185124">
    <property type="component" value="Unassembled WGS sequence"/>
</dbReference>
<dbReference type="Gene3D" id="3.40.190.10">
    <property type="entry name" value="Periplasmic binding protein-like II"/>
    <property type="match status" value="2"/>
</dbReference>
<organism evidence="6 7">
    <name type="scientific">Micromonospora cremea</name>
    <dbReference type="NCBI Taxonomy" id="709881"/>
    <lineage>
        <taxon>Bacteria</taxon>
        <taxon>Bacillati</taxon>
        <taxon>Actinomycetota</taxon>
        <taxon>Actinomycetes</taxon>
        <taxon>Micromonosporales</taxon>
        <taxon>Micromonosporaceae</taxon>
        <taxon>Micromonospora</taxon>
    </lineage>
</organism>
<evidence type="ECO:0000256" key="3">
    <source>
        <dbReference type="ARBA" id="ARBA00022729"/>
    </source>
</evidence>
<dbReference type="InterPro" id="IPR015168">
    <property type="entry name" value="SsuA/THI5"/>
</dbReference>
<protein>
    <submittedName>
        <fullName evidence="6">NitT/TauT family transport system substrate-binding protein</fullName>
    </submittedName>
</protein>
<evidence type="ECO:0000256" key="1">
    <source>
        <dbReference type="ARBA" id="ARBA00004418"/>
    </source>
</evidence>
<comment type="subcellular location">
    <subcellularLocation>
        <location evidence="1">Periplasm</location>
    </subcellularLocation>
</comment>
<dbReference type="RefSeq" id="WP_074308875.1">
    <property type="nucleotide sequence ID" value="NZ_FSQT01000001.1"/>
</dbReference>
<sequence length="337" mass="35924">MKLRAVPRLAAVFAISAATMLSGCSAGSGKGSASNGTTWKVGVMPCTSDCGFLRMAQAKGFYKEQGVNVEFVELKSAEQVYPALASGEVDAIEQSPGGLYIAAQQGGLNAKVIGSSMEGNPFAIFANKKYDSISDLKGKSVGISSPTGLPALVAKLMLKDAGVDWTSVQKVNAGGNPDRYRAVVAGTVDATADATDYVPRAEKDGVNVLGLSADIIPDYPRYMIIAREDSLKKKDDLATGYLAGLIEGLRYAYDHPDEARKISAEALKVSPDDPMVTFTHDVIVEKKLVDPDAGIDMKKLEYLEKVLQESGDLKKSIDVKSLVDDSYQQAALKRLED</sequence>
<feature type="chain" id="PRO_5009934815" evidence="4">
    <location>
        <begin position="27"/>
        <end position="337"/>
    </location>
</feature>
<comment type="similarity">
    <text evidence="2">Belongs to the bacterial solute-binding protein SsuA/TauA family.</text>
</comment>
<dbReference type="PANTHER" id="PTHR30024">
    <property type="entry name" value="ALIPHATIC SULFONATES-BINDING PROTEIN-RELATED"/>
    <property type="match status" value="1"/>
</dbReference>
<dbReference type="SUPFAM" id="SSF53850">
    <property type="entry name" value="Periplasmic binding protein-like II"/>
    <property type="match status" value="1"/>
</dbReference>
<proteinExistence type="inferred from homology"/>
<dbReference type="OrthoDB" id="5348911at2"/>
<feature type="domain" description="SsuA/THI5-like" evidence="5">
    <location>
        <begin position="54"/>
        <end position="259"/>
    </location>
</feature>
<reference evidence="7" key="1">
    <citation type="submission" date="2016-12" db="EMBL/GenBank/DDBJ databases">
        <authorList>
            <person name="Varghese N."/>
            <person name="Submissions S."/>
        </authorList>
    </citation>
    <scope>NUCLEOTIDE SEQUENCE [LARGE SCALE GENOMIC DNA]</scope>
    <source>
        <strain evidence="7">DSM 45599</strain>
    </source>
</reference>
<dbReference type="GO" id="GO:0042597">
    <property type="term" value="C:periplasmic space"/>
    <property type="evidence" value="ECO:0007669"/>
    <property type="project" value="UniProtKB-SubCell"/>
</dbReference>
<dbReference type="Pfam" id="PF09084">
    <property type="entry name" value="NMT1"/>
    <property type="match status" value="1"/>
</dbReference>
<accession>A0A1N5UE44</accession>